<keyword evidence="10 11" id="KW-0998">Cell outer membrane</keyword>
<evidence type="ECO:0000256" key="12">
    <source>
        <dbReference type="RuleBase" id="RU003357"/>
    </source>
</evidence>
<reference evidence="16 17" key="1">
    <citation type="journal article" date="2008" name="J. Bacteriol.">
        <title>Insights into plant cell wall degradation from the genome sequence of the soil bacterium Cellvibrio japonicus.</title>
        <authorList>
            <person name="Deboy R.T."/>
            <person name="Mongodin E.F."/>
            <person name="Fouts D.E."/>
            <person name="Tailford L.E."/>
            <person name="Khouri H."/>
            <person name="Emerson J.B."/>
            <person name="Mohamoud Y."/>
            <person name="Watkins K."/>
            <person name="Henrissat B."/>
            <person name="Gilbert H.J."/>
            <person name="Nelson K.E."/>
        </authorList>
    </citation>
    <scope>NUCLEOTIDE SEQUENCE [LARGE SCALE GENOMIC DNA]</scope>
    <source>
        <strain evidence="16 17">Ueda107</strain>
    </source>
</reference>
<feature type="chain" id="PRO_5002793991" evidence="13">
    <location>
        <begin position="34"/>
        <end position="742"/>
    </location>
</feature>
<keyword evidence="9 11" id="KW-0472">Membrane</keyword>
<keyword evidence="16" id="KW-0675">Receptor</keyword>
<dbReference type="PANTHER" id="PTHR32552">
    <property type="entry name" value="FERRICHROME IRON RECEPTOR-RELATED"/>
    <property type="match status" value="1"/>
</dbReference>
<sequence length="742" mass="82346">MNTIPSHRHPFSHSLRPLALLVPLLAIATSAVANEVEEVVVTATKRDQRLQDVAGSVTVITRLDAINNLSDIAAQVPGFTVLDAGSRNPSSLTIRGLRFDEVGDNDFGGDGGSVATYVDNIPLQGFFVPPQFTLKDLQQVEVLRGPQGTLYGNASTGGLVRYVTAKPDLSQSYVRLGAGISQTAESDDLNYDTDLVVNSPLTDTVGLRLLLSQTENQGFIDNPYALTGPTKDINDDKTEAVRLSALWQATDAFSLAGSYHYQKVNVDDRQAANEAFTGDEYQASHRFPQFMEGKWHLYGIDAEYQFDTATLTASVNRYDYETVTASDQTDLFLSYYDAGSGYFSSYDDFIGVGAGNVEVKKDSAEIRLASDNDQPLRWLIGGFYSQDDLDVLIADFLPGFADFWEENRPLDLDYIATQSETLKEFSTFGELSYDLTAQWEVTLGARHFRYDDKLDSCYALFPLEEGETEIPLDCSASDDVQTGTLGKFSTRYRFTEQHQAYFLVSEGYRRGGANLVPAGAEDYAAYDPDTALNYELGTKTAWFNQRLLVNAAVFYMDWKDIQVQSYIEDFRATVNAGDARSQGVELETKAILSDRWSVNLGYSFTEAELTETVESITGSYENAYSGDRLPGSPKQQWNLGVSYAQPIGEAALDASLQLSHIGDVYTALNDEFYNYSRLDAYTTANARINVSLRNWHFGAFVTNIANERGVTGIRTDEFYGERGQFEYVTRPRTVGVSARYQF</sequence>
<dbReference type="STRING" id="498211.CJA_3298"/>
<dbReference type="PANTHER" id="PTHR32552:SF81">
    <property type="entry name" value="TONB-DEPENDENT OUTER MEMBRANE RECEPTOR"/>
    <property type="match status" value="1"/>
</dbReference>
<evidence type="ECO:0000256" key="4">
    <source>
        <dbReference type="ARBA" id="ARBA00022496"/>
    </source>
</evidence>
<evidence type="ECO:0000256" key="1">
    <source>
        <dbReference type="ARBA" id="ARBA00004571"/>
    </source>
</evidence>
<dbReference type="KEGG" id="cja:CJA_3298"/>
<evidence type="ECO:0000256" key="7">
    <source>
        <dbReference type="ARBA" id="ARBA00023065"/>
    </source>
</evidence>
<dbReference type="InterPro" id="IPR012910">
    <property type="entry name" value="Plug_dom"/>
</dbReference>
<dbReference type="OrthoDB" id="127311at2"/>
<dbReference type="InterPro" id="IPR039426">
    <property type="entry name" value="TonB-dep_rcpt-like"/>
</dbReference>
<feature type="domain" description="TonB-dependent receptor plug" evidence="15">
    <location>
        <begin position="50"/>
        <end position="158"/>
    </location>
</feature>
<evidence type="ECO:0000313" key="16">
    <source>
        <dbReference type="EMBL" id="ACE83675.1"/>
    </source>
</evidence>
<gene>
    <name evidence="16" type="ordered locus">CJA_3298</name>
</gene>
<evidence type="ECO:0000313" key="17">
    <source>
        <dbReference type="Proteomes" id="UP000001036"/>
    </source>
</evidence>
<dbReference type="EMBL" id="CP000934">
    <property type="protein sequence ID" value="ACE83675.1"/>
    <property type="molecule type" value="Genomic_DNA"/>
</dbReference>
<comment type="subcellular location">
    <subcellularLocation>
        <location evidence="1 11">Cell outer membrane</location>
        <topology evidence="1 11">Multi-pass membrane protein</topology>
    </subcellularLocation>
</comment>
<dbReference type="SUPFAM" id="SSF56935">
    <property type="entry name" value="Porins"/>
    <property type="match status" value="1"/>
</dbReference>
<organism evidence="16 17">
    <name type="scientific">Cellvibrio japonicus (strain Ueda107)</name>
    <name type="common">Pseudomonas fluorescens subsp. cellulosa</name>
    <dbReference type="NCBI Taxonomy" id="498211"/>
    <lineage>
        <taxon>Bacteria</taxon>
        <taxon>Pseudomonadati</taxon>
        <taxon>Pseudomonadota</taxon>
        <taxon>Gammaproteobacteria</taxon>
        <taxon>Cellvibrionales</taxon>
        <taxon>Cellvibrionaceae</taxon>
        <taxon>Cellvibrio</taxon>
    </lineage>
</organism>
<keyword evidence="13" id="KW-0732">Signal</keyword>
<evidence type="ECO:0000256" key="9">
    <source>
        <dbReference type="ARBA" id="ARBA00023136"/>
    </source>
</evidence>
<proteinExistence type="inferred from homology"/>
<dbReference type="InterPro" id="IPR000531">
    <property type="entry name" value="Beta-barrel_TonB"/>
</dbReference>
<dbReference type="RefSeq" id="WP_012488874.1">
    <property type="nucleotide sequence ID" value="NC_010995.1"/>
</dbReference>
<dbReference type="GO" id="GO:0006826">
    <property type="term" value="P:iron ion transport"/>
    <property type="evidence" value="ECO:0007669"/>
    <property type="project" value="UniProtKB-KW"/>
</dbReference>
<keyword evidence="17" id="KW-1185">Reference proteome</keyword>
<evidence type="ECO:0000256" key="10">
    <source>
        <dbReference type="ARBA" id="ARBA00023237"/>
    </source>
</evidence>
<evidence type="ECO:0000256" key="11">
    <source>
        <dbReference type="PROSITE-ProRule" id="PRU01360"/>
    </source>
</evidence>
<name>B3PEJ6_CELJU</name>
<dbReference type="Gene3D" id="2.40.170.20">
    <property type="entry name" value="TonB-dependent receptor, beta-barrel domain"/>
    <property type="match status" value="1"/>
</dbReference>
<evidence type="ECO:0000256" key="3">
    <source>
        <dbReference type="ARBA" id="ARBA00022452"/>
    </source>
</evidence>
<dbReference type="HOGENOM" id="CLU_008287_15_1_6"/>
<dbReference type="InterPro" id="IPR036942">
    <property type="entry name" value="Beta-barrel_TonB_sf"/>
</dbReference>
<evidence type="ECO:0000259" key="15">
    <source>
        <dbReference type="Pfam" id="PF07715"/>
    </source>
</evidence>
<evidence type="ECO:0000256" key="6">
    <source>
        <dbReference type="ARBA" id="ARBA00023004"/>
    </source>
</evidence>
<keyword evidence="6" id="KW-0408">Iron</keyword>
<dbReference type="eggNOG" id="COG4774">
    <property type="taxonomic scope" value="Bacteria"/>
</dbReference>
<dbReference type="GO" id="GO:0009279">
    <property type="term" value="C:cell outer membrane"/>
    <property type="evidence" value="ECO:0007669"/>
    <property type="project" value="UniProtKB-SubCell"/>
</dbReference>
<evidence type="ECO:0000256" key="13">
    <source>
        <dbReference type="SAM" id="SignalP"/>
    </source>
</evidence>
<keyword evidence="3 11" id="KW-1134">Transmembrane beta strand</keyword>
<evidence type="ECO:0000256" key="2">
    <source>
        <dbReference type="ARBA" id="ARBA00022448"/>
    </source>
</evidence>
<keyword evidence="4" id="KW-0410">Iron transport</keyword>
<keyword evidence="5 11" id="KW-0812">Transmembrane</keyword>
<comment type="similarity">
    <text evidence="11 12">Belongs to the TonB-dependent receptor family.</text>
</comment>
<keyword evidence="7" id="KW-0406">Ion transport</keyword>
<dbReference type="Proteomes" id="UP000001036">
    <property type="component" value="Chromosome"/>
</dbReference>
<feature type="domain" description="TonB-dependent receptor-like beta-barrel" evidence="14">
    <location>
        <begin position="296"/>
        <end position="704"/>
    </location>
</feature>
<protein>
    <submittedName>
        <fullName evidence="16">Putative TonB-dependent receptor</fullName>
    </submittedName>
</protein>
<evidence type="ECO:0000256" key="5">
    <source>
        <dbReference type="ARBA" id="ARBA00022692"/>
    </source>
</evidence>
<dbReference type="Pfam" id="PF00593">
    <property type="entry name" value="TonB_dep_Rec_b-barrel"/>
    <property type="match status" value="1"/>
</dbReference>
<dbReference type="Pfam" id="PF07715">
    <property type="entry name" value="Plug"/>
    <property type="match status" value="1"/>
</dbReference>
<keyword evidence="8 12" id="KW-0798">TonB box</keyword>
<evidence type="ECO:0000256" key="8">
    <source>
        <dbReference type="ARBA" id="ARBA00023077"/>
    </source>
</evidence>
<dbReference type="AlphaFoldDB" id="B3PEJ6"/>
<keyword evidence="2 11" id="KW-0813">Transport</keyword>
<accession>B3PEJ6</accession>
<dbReference type="PROSITE" id="PS52016">
    <property type="entry name" value="TONB_DEPENDENT_REC_3"/>
    <property type="match status" value="1"/>
</dbReference>
<evidence type="ECO:0000259" key="14">
    <source>
        <dbReference type="Pfam" id="PF00593"/>
    </source>
</evidence>
<feature type="signal peptide" evidence="13">
    <location>
        <begin position="1"/>
        <end position="33"/>
    </location>
</feature>